<organism evidence="2">
    <name type="scientific">bioreactor metagenome</name>
    <dbReference type="NCBI Taxonomy" id="1076179"/>
    <lineage>
        <taxon>unclassified sequences</taxon>
        <taxon>metagenomes</taxon>
        <taxon>ecological metagenomes</taxon>
    </lineage>
</organism>
<evidence type="ECO:0000313" key="2">
    <source>
        <dbReference type="EMBL" id="MPN45398.1"/>
    </source>
</evidence>
<reference evidence="2" key="1">
    <citation type="submission" date="2019-08" db="EMBL/GenBank/DDBJ databases">
        <authorList>
            <person name="Kucharzyk K."/>
            <person name="Murdoch R.W."/>
            <person name="Higgins S."/>
            <person name="Loffler F."/>
        </authorList>
    </citation>
    <scope>NUCLEOTIDE SEQUENCE</scope>
</reference>
<dbReference type="InterPro" id="IPR010147">
    <property type="entry name" value="CRISPR-assoc_prot_CasD"/>
</dbReference>
<dbReference type="GO" id="GO:0051607">
    <property type="term" value="P:defense response to virus"/>
    <property type="evidence" value="ECO:0007669"/>
    <property type="project" value="InterPro"/>
</dbReference>
<dbReference type="Pfam" id="PF09704">
    <property type="entry name" value="Cas_Cas5d"/>
    <property type="match status" value="1"/>
</dbReference>
<dbReference type="EMBL" id="VSSQ01105262">
    <property type="protein sequence ID" value="MPN45398.1"/>
    <property type="molecule type" value="Genomic_DNA"/>
</dbReference>
<proteinExistence type="predicted"/>
<dbReference type="GO" id="GO:0043571">
    <property type="term" value="P:maintenance of CRISPR repeat elements"/>
    <property type="evidence" value="ECO:0007669"/>
    <property type="project" value="InterPro"/>
</dbReference>
<dbReference type="NCBIfam" id="TIGR01868">
    <property type="entry name" value="casD_Cas5e"/>
    <property type="match status" value="1"/>
</dbReference>
<dbReference type="InterPro" id="IPR021124">
    <property type="entry name" value="CRISPR-assoc_prot_Cas5"/>
</dbReference>
<comment type="caution">
    <text evidence="2">The sequence shown here is derived from an EMBL/GenBank/DDBJ whole genome shotgun (WGS) entry which is preliminary data.</text>
</comment>
<dbReference type="AlphaFoldDB" id="A0A645I2D4"/>
<dbReference type="Gene3D" id="3.30.70.2660">
    <property type="match status" value="1"/>
</dbReference>
<sequence>MRVDREGVLLRDYHIAKSEKSAYVTNRYYLSDAVFLAGLEGDEALLQEIGAALQFPMFPLFLGRRSCPPEGKLLLGIRRGKPLLQALKEEPWLASPWVQEKEARRRAQAKNAPPISLRIAMDADGSQTDAYFTRDVPLSFDQTHRRFGFRRVSDLDAPLPASAPKTTGGAVLEPPTDHDPIWELEG</sequence>
<feature type="region of interest" description="Disordered" evidence="1">
    <location>
        <begin position="158"/>
        <end position="186"/>
    </location>
</feature>
<dbReference type="GO" id="GO:0003723">
    <property type="term" value="F:RNA binding"/>
    <property type="evidence" value="ECO:0007669"/>
    <property type="project" value="InterPro"/>
</dbReference>
<name>A0A645I2D4_9ZZZZ</name>
<feature type="compositionally biased region" description="Basic and acidic residues" evidence="1">
    <location>
        <begin position="175"/>
        <end position="186"/>
    </location>
</feature>
<evidence type="ECO:0000256" key="1">
    <source>
        <dbReference type="SAM" id="MobiDB-lite"/>
    </source>
</evidence>
<protein>
    <submittedName>
        <fullName evidence="2">Uncharacterized protein</fullName>
    </submittedName>
</protein>
<accession>A0A645I2D4</accession>
<gene>
    <name evidence="2" type="ORF">SDC9_192965</name>
</gene>